<dbReference type="eggNOG" id="ENOG503217R">
    <property type="taxonomic scope" value="Bacteria"/>
</dbReference>
<gene>
    <name evidence="1" type="ordered locus">Cyan7822_0507</name>
</gene>
<dbReference type="KEGG" id="cyj:Cyan7822_0507"/>
<keyword evidence="2" id="KW-1185">Reference proteome</keyword>
<protein>
    <submittedName>
        <fullName evidence="1">Uncharacterized protein</fullName>
    </submittedName>
</protein>
<proteinExistence type="predicted"/>
<dbReference type="HOGENOM" id="CLU_2011461_0_0_3"/>
<dbReference type="AlphaFoldDB" id="E0U8B2"/>
<dbReference type="STRING" id="497965.Cyan7822_0507"/>
<evidence type="ECO:0000313" key="2">
    <source>
        <dbReference type="Proteomes" id="UP000008206"/>
    </source>
</evidence>
<dbReference type="RefSeq" id="WP_013320658.1">
    <property type="nucleotide sequence ID" value="NC_014501.1"/>
</dbReference>
<dbReference type="EMBL" id="CP002198">
    <property type="protein sequence ID" value="ADN12548.1"/>
    <property type="molecule type" value="Genomic_DNA"/>
</dbReference>
<organism evidence="1 2">
    <name type="scientific">Gloeothece verrucosa (strain PCC 7822)</name>
    <name type="common">Cyanothece sp. (strain PCC 7822)</name>
    <dbReference type="NCBI Taxonomy" id="497965"/>
    <lineage>
        <taxon>Bacteria</taxon>
        <taxon>Bacillati</taxon>
        <taxon>Cyanobacteriota</taxon>
        <taxon>Cyanophyceae</taxon>
        <taxon>Oscillatoriophycideae</taxon>
        <taxon>Chroococcales</taxon>
        <taxon>Aphanothecaceae</taxon>
        <taxon>Gloeothece</taxon>
        <taxon>Gloeothece verrucosa</taxon>
    </lineage>
</organism>
<reference evidence="2" key="1">
    <citation type="journal article" date="2011" name="MBio">
        <title>Novel metabolic attributes of the genus Cyanothece, comprising a group of unicellular nitrogen-fixing Cyanobacteria.</title>
        <authorList>
            <person name="Bandyopadhyay A."/>
            <person name="Elvitigala T."/>
            <person name="Welsh E."/>
            <person name="Stockel J."/>
            <person name="Liberton M."/>
            <person name="Min H."/>
            <person name="Sherman L.A."/>
            <person name="Pakrasi H.B."/>
        </authorList>
    </citation>
    <scope>NUCLEOTIDE SEQUENCE [LARGE SCALE GENOMIC DNA]</scope>
    <source>
        <strain evidence="2">PCC 7822</strain>
    </source>
</reference>
<sequence>MMKESTIDESTKTLLVFVKLIKDRNSIFSADAWQDLANLDKNLAQLETEEDFEIADTILDWCEQHPDIQTTLSETCQNIRVRADIVENEEQLKEIYNLRQEGQMIGNKSLVRQTIQSTIKQPPPTTK</sequence>
<name>E0U8B2_GLOV7</name>
<dbReference type="Proteomes" id="UP000008206">
    <property type="component" value="Chromosome"/>
</dbReference>
<evidence type="ECO:0000313" key="1">
    <source>
        <dbReference type="EMBL" id="ADN12548.1"/>
    </source>
</evidence>
<accession>E0U8B2</accession>